<keyword evidence="7 9" id="KW-0408">Iron</keyword>
<dbReference type="PROSITE" id="PS00086">
    <property type="entry name" value="CYTOCHROME_P450"/>
    <property type="match status" value="1"/>
</dbReference>
<reference evidence="10 11" key="1">
    <citation type="submission" date="2019-03" db="EMBL/GenBank/DDBJ databases">
        <title>Draft genome sequences of novel Actinobacteria.</title>
        <authorList>
            <person name="Sahin N."/>
            <person name="Ay H."/>
            <person name="Saygin H."/>
        </authorList>
    </citation>
    <scope>NUCLEOTIDE SEQUENCE [LARGE SCALE GENOMIC DNA]</scope>
    <source>
        <strain evidence="10 11">7K502</strain>
    </source>
</reference>
<dbReference type="InterPro" id="IPR002397">
    <property type="entry name" value="Cyt_P450_B"/>
</dbReference>
<keyword evidence="11" id="KW-1185">Reference proteome</keyword>
<evidence type="ECO:0000256" key="4">
    <source>
        <dbReference type="ARBA" id="ARBA00022617"/>
    </source>
</evidence>
<evidence type="ECO:0000256" key="6">
    <source>
        <dbReference type="ARBA" id="ARBA00023002"/>
    </source>
</evidence>
<organism evidence="10 11">
    <name type="scientific">Saccharopolyspora elongata</name>
    <dbReference type="NCBI Taxonomy" id="2530387"/>
    <lineage>
        <taxon>Bacteria</taxon>
        <taxon>Bacillati</taxon>
        <taxon>Actinomycetota</taxon>
        <taxon>Actinomycetes</taxon>
        <taxon>Pseudonocardiales</taxon>
        <taxon>Pseudonocardiaceae</taxon>
        <taxon>Saccharopolyspora</taxon>
    </lineage>
</organism>
<dbReference type="Proteomes" id="UP000294947">
    <property type="component" value="Unassembled WGS sequence"/>
</dbReference>
<protein>
    <submittedName>
        <fullName evidence="10">Cytochrome P450</fullName>
    </submittedName>
</protein>
<gene>
    <name evidence="10" type="ORF">E1288_33030</name>
</gene>
<keyword evidence="8 9" id="KW-0503">Monooxygenase</keyword>
<evidence type="ECO:0000313" key="11">
    <source>
        <dbReference type="Proteomes" id="UP000294947"/>
    </source>
</evidence>
<keyword evidence="3" id="KW-0963">Cytoplasm</keyword>
<keyword evidence="4 9" id="KW-0349">Heme</keyword>
<proteinExistence type="inferred from homology"/>
<evidence type="ECO:0000256" key="8">
    <source>
        <dbReference type="ARBA" id="ARBA00023033"/>
    </source>
</evidence>
<keyword evidence="6 9" id="KW-0560">Oxidoreductase</keyword>
<dbReference type="Pfam" id="PF00067">
    <property type="entry name" value="p450"/>
    <property type="match status" value="1"/>
</dbReference>
<dbReference type="InterPro" id="IPR017972">
    <property type="entry name" value="Cyt_P450_CS"/>
</dbReference>
<accession>A0A4R4Y9T1</accession>
<dbReference type="GO" id="GO:0016705">
    <property type="term" value="F:oxidoreductase activity, acting on paired donors, with incorporation or reduction of molecular oxygen"/>
    <property type="evidence" value="ECO:0007669"/>
    <property type="project" value="InterPro"/>
</dbReference>
<dbReference type="Gene3D" id="1.10.630.10">
    <property type="entry name" value="Cytochrome P450"/>
    <property type="match status" value="1"/>
</dbReference>
<dbReference type="InterPro" id="IPR001128">
    <property type="entry name" value="Cyt_P450"/>
</dbReference>
<dbReference type="GO" id="GO:0005737">
    <property type="term" value="C:cytoplasm"/>
    <property type="evidence" value="ECO:0007669"/>
    <property type="project" value="UniProtKB-SubCell"/>
</dbReference>
<dbReference type="FunFam" id="1.10.630.10:FF:000018">
    <property type="entry name" value="Cytochrome P450 monooxygenase"/>
    <property type="match status" value="1"/>
</dbReference>
<dbReference type="AlphaFoldDB" id="A0A4R4Y9T1"/>
<comment type="subcellular location">
    <subcellularLocation>
        <location evidence="1">Cytoplasm</location>
    </subcellularLocation>
</comment>
<dbReference type="GO" id="GO:0005506">
    <property type="term" value="F:iron ion binding"/>
    <property type="evidence" value="ECO:0007669"/>
    <property type="project" value="InterPro"/>
</dbReference>
<evidence type="ECO:0000256" key="2">
    <source>
        <dbReference type="ARBA" id="ARBA00010617"/>
    </source>
</evidence>
<dbReference type="GO" id="GO:0020037">
    <property type="term" value="F:heme binding"/>
    <property type="evidence" value="ECO:0007669"/>
    <property type="project" value="InterPro"/>
</dbReference>
<dbReference type="PANTHER" id="PTHR46696">
    <property type="entry name" value="P450, PUTATIVE (EUROFUNG)-RELATED"/>
    <property type="match status" value="1"/>
</dbReference>
<dbReference type="PANTHER" id="PTHR46696:SF6">
    <property type="entry name" value="P450, PUTATIVE (EUROFUNG)-RELATED"/>
    <property type="match status" value="1"/>
</dbReference>
<evidence type="ECO:0000256" key="5">
    <source>
        <dbReference type="ARBA" id="ARBA00022723"/>
    </source>
</evidence>
<sequence>MVYGDGHLGWLVTSYSLARAVLADSRFSSRADLARIPVELPAEAEQARKDIPPGVFHRMDPPEHTRYRRLLAGHFAVRRTDSLTETIQRIVDERLHAMDRGGQPADLVRDFAKLVPLNVVSEVLGVPEDERDRFVRRVSVLFDQHAEAADVGAATQAIHTQFQEFVDAKKRAGTSGDVLGHLAASGELPDEEIATVGMVLLTAGYESTANMLALGTLALLEHPDQRARALSNSAQLDKAVDELLRYLSVTHIGPIRTALRDVELGGETIKAGDSVSIALPAANRDPEHVECPAALDIDNSSAGHLAFGYGVHQCLGQHLARNILRTSYAGIFREFPALRLAVPADELEICTEMPVYGVSRLPVEW</sequence>
<keyword evidence="5 9" id="KW-0479">Metal-binding</keyword>
<evidence type="ECO:0000256" key="9">
    <source>
        <dbReference type="RuleBase" id="RU000461"/>
    </source>
</evidence>
<evidence type="ECO:0000313" key="10">
    <source>
        <dbReference type="EMBL" id="TDD41281.1"/>
    </source>
</evidence>
<evidence type="ECO:0000256" key="7">
    <source>
        <dbReference type="ARBA" id="ARBA00023004"/>
    </source>
</evidence>
<evidence type="ECO:0000256" key="3">
    <source>
        <dbReference type="ARBA" id="ARBA00022490"/>
    </source>
</evidence>
<name>A0A4R4Y9T1_9PSEU</name>
<dbReference type="PRINTS" id="PR00359">
    <property type="entry name" value="BP450"/>
</dbReference>
<dbReference type="GO" id="GO:0004497">
    <property type="term" value="F:monooxygenase activity"/>
    <property type="evidence" value="ECO:0007669"/>
    <property type="project" value="UniProtKB-KW"/>
</dbReference>
<dbReference type="SUPFAM" id="SSF48264">
    <property type="entry name" value="Cytochrome P450"/>
    <property type="match status" value="1"/>
</dbReference>
<dbReference type="OrthoDB" id="3664945at2"/>
<dbReference type="PRINTS" id="PR00385">
    <property type="entry name" value="P450"/>
</dbReference>
<dbReference type="EMBL" id="SMKW01000060">
    <property type="protein sequence ID" value="TDD41281.1"/>
    <property type="molecule type" value="Genomic_DNA"/>
</dbReference>
<dbReference type="InterPro" id="IPR036396">
    <property type="entry name" value="Cyt_P450_sf"/>
</dbReference>
<dbReference type="CDD" id="cd11030">
    <property type="entry name" value="CYP105-like"/>
    <property type="match status" value="1"/>
</dbReference>
<comment type="caution">
    <text evidence="10">The sequence shown here is derived from an EMBL/GenBank/DDBJ whole genome shotgun (WGS) entry which is preliminary data.</text>
</comment>
<comment type="similarity">
    <text evidence="2 9">Belongs to the cytochrome P450 family.</text>
</comment>
<evidence type="ECO:0000256" key="1">
    <source>
        <dbReference type="ARBA" id="ARBA00004496"/>
    </source>
</evidence>